<organism evidence="2 3">
    <name type="scientific">Enterobacter nematophilus</name>
    <dbReference type="NCBI Taxonomy" id="2994648"/>
    <lineage>
        <taxon>Bacteria</taxon>
        <taxon>Pseudomonadati</taxon>
        <taxon>Pseudomonadota</taxon>
        <taxon>Gammaproteobacteria</taxon>
        <taxon>Enterobacterales</taxon>
        <taxon>Enterobacteriaceae</taxon>
        <taxon>Enterobacter</taxon>
    </lineage>
</organism>
<name>A0ABT3W5A5_9ENTR</name>
<keyword evidence="3" id="KW-1185">Reference proteome</keyword>
<accession>A0ABT3W5A5</accession>
<evidence type="ECO:0000256" key="1">
    <source>
        <dbReference type="SAM" id="MobiDB-lite"/>
    </source>
</evidence>
<evidence type="ECO:0000313" key="2">
    <source>
        <dbReference type="EMBL" id="MCX5575271.1"/>
    </source>
</evidence>
<proteinExistence type="predicted"/>
<evidence type="ECO:0000313" key="3">
    <source>
        <dbReference type="Proteomes" id="UP001146015"/>
    </source>
</evidence>
<feature type="region of interest" description="Disordered" evidence="1">
    <location>
        <begin position="13"/>
        <end position="72"/>
    </location>
</feature>
<dbReference type="Proteomes" id="UP001146015">
    <property type="component" value="Unassembled WGS sequence"/>
</dbReference>
<sequence length="159" mass="16946">MLRIRISARLITDDGKAELGGAGSGTPGGWEPHDEENARDNTPSNNTDKIGKWSVDELSNGAKYTDPASKKGDLTLAGRTLQKHGSRPGSAFPSAKGNPAAINEQGQTIVERILNDPNKTVIQSNTGRYGQVTDIFSSNGQGLRYDAQGKLIGFLEPPK</sequence>
<comment type="caution">
    <text evidence="2">The sequence shown here is derived from an EMBL/GenBank/DDBJ whole genome shotgun (WGS) entry which is preliminary data.</text>
</comment>
<dbReference type="EMBL" id="JAPKNE010000005">
    <property type="protein sequence ID" value="MCX5575271.1"/>
    <property type="molecule type" value="Genomic_DNA"/>
</dbReference>
<protein>
    <submittedName>
        <fullName evidence="2">Uncharacterized protein</fullName>
    </submittedName>
</protein>
<dbReference type="RefSeq" id="WP_266179467.1">
    <property type="nucleotide sequence ID" value="NZ_JAPKNE010000005.1"/>
</dbReference>
<reference evidence="2" key="1">
    <citation type="submission" date="2022-11" db="EMBL/GenBank/DDBJ databases">
        <title>Biodiversity and phylogenetic relationships of bacteria.</title>
        <authorList>
            <person name="Machado R.A.R."/>
            <person name="Bhat A."/>
            <person name="Loulou A."/>
            <person name="Kallel S."/>
        </authorList>
    </citation>
    <scope>NUCLEOTIDE SEQUENCE</scope>
    <source>
        <strain evidence="2">E-TC7</strain>
    </source>
</reference>
<gene>
    <name evidence="2" type="ORF">OSH03_15020</name>
</gene>
<feature type="compositionally biased region" description="Gly residues" evidence="1">
    <location>
        <begin position="18"/>
        <end position="28"/>
    </location>
</feature>